<feature type="chain" id="PRO_5016457237" evidence="1">
    <location>
        <begin position="19"/>
        <end position="297"/>
    </location>
</feature>
<protein>
    <submittedName>
        <fullName evidence="3">Omptin family protein</fullName>
    </submittedName>
</protein>
<proteinExistence type="predicted"/>
<feature type="signal peptide" evidence="1">
    <location>
        <begin position="1"/>
        <end position="18"/>
    </location>
</feature>
<accession>A0A327VYG4</accession>
<dbReference type="Gene3D" id="2.40.128.90">
    <property type="entry name" value="OMPT-like"/>
    <property type="match status" value="1"/>
</dbReference>
<dbReference type="EMBL" id="QLMA01000005">
    <property type="protein sequence ID" value="RAJ80393.1"/>
    <property type="molecule type" value="Genomic_DNA"/>
</dbReference>
<name>A0A327VYG4_9BACT</name>
<dbReference type="AlphaFoldDB" id="A0A327VYG4"/>
<sequence length="297" mass="32960">MRCLLVLVLLFSYSMLCAQDSSQVVAVDLAGGYQVTNLRWSIAGRTNERAINVLSEVKWQGLTGPLVSGKIRLEPIKRIFVGGEVSKCFIKTGNATDTDYGENDRQLPTYHAQLDSDEGTTTAFQVFGGYTFLQRKRVKIAAFAGYGENTAFLFLFNRATEVAGQKNLRCTYNATWKGLLGGLTGIYKPTYWWCINGELSYCQMNYNAVADWNLIDAFQHPVSFKQRAKGFAVRLSLSSAFRLNRHLSLFIAGAYQQAETGTGTDELFLESGVVQISQFNGILTHGGNLALGTRFQF</sequence>
<reference evidence="3 4" key="1">
    <citation type="submission" date="2018-06" db="EMBL/GenBank/DDBJ databases">
        <title>Genomic Encyclopedia of Archaeal and Bacterial Type Strains, Phase II (KMG-II): from individual species to whole genera.</title>
        <authorList>
            <person name="Goeker M."/>
        </authorList>
    </citation>
    <scope>NUCLEOTIDE SEQUENCE [LARGE SCALE GENOMIC DNA]</scope>
    <source>
        <strain evidence="3 4">DSM 29821</strain>
    </source>
</reference>
<dbReference type="SUPFAM" id="SSF69917">
    <property type="entry name" value="OMPT-like"/>
    <property type="match status" value="1"/>
</dbReference>
<gene>
    <name evidence="3" type="ORF">CLV59_105502</name>
</gene>
<organism evidence="3 4">
    <name type="scientific">Chitinophaga dinghuensis</name>
    <dbReference type="NCBI Taxonomy" id="1539050"/>
    <lineage>
        <taxon>Bacteria</taxon>
        <taxon>Pseudomonadati</taxon>
        <taxon>Bacteroidota</taxon>
        <taxon>Chitinophagia</taxon>
        <taxon>Chitinophagales</taxon>
        <taxon>Chitinophagaceae</taxon>
        <taxon>Chitinophaga</taxon>
    </lineage>
</organism>
<dbReference type="GO" id="GO:0004190">
    <property type="term" value="F:aspartic-type endopeptidase activity"/>
    <property type="evidence" value="ECO:0007669"/>
    <property type="project" value="InterPro"/>
</dbReference>
<dbReference type="Pfam" id="PF17251">
    <property type="entry name" value="Pom"/>
    <property type="match status" value="1"/>
</dbReference>
<evidence type="ECO:0000256" key="1">
    <source>
        <dbReference type="SAM" id="SignalP"/>
    </source>
</evidence>
<keyword evidence="4" id="KW-1185">Reference proteome</keyword>
<keyword evidence="1" id="KW-0732">Signal</keyword>
<dbReference type="InterPro" id="IPR053724">
    <property type="entry name" value="OMP_A26_sf"/>
</dbReference>
<dbReference type="InterPro" id="IPR035163">
    <property type="entry name" value="Pom"/>
</dbReference>
<comment type="caution">
    <text evidence="3">The sequence shown here is derived from an EMBL/GenBank/DDBJ whole genome shotgun (WGS) entry which is preliminary data.</text>
</comment>
<feature type="domain" description="Protochlamydia outer membrane protein" evidence="2">
    <location>
        <begin position="30"/>
        <end position="272"/>
    </location>
</feature>
<dbReference type="Proteomes" id="UP000249819">
    <property type="component" value="Unassembled WGS sequence"/>
</dbReference>
<evidence type="ECO:0000313" key="3">
    <source>
        <dbReference type="EMBL" id="RAJ80393.1"/>
    </source>
</evidence>
<evidence type="ECO:0000313" key="4">
    <source>
        <dbReference type="Proteomes" id="UP000249819"/>
    </source>
</evidence>
<dbReference type="OrthoDB" id="5566985at2"/>
<dbReference type="InterPro" id="IPR020080">
    <property type="entry name" value="OM_adhesin/peptidase_omptin"/>
</dbReference>
<evidence type="ECO:0000259" key="2">
    <source>
        <dbReference type="Pfam" id="PF17251"/>
    </source>
</evidence>